<protein>
    <submittedName>
        <fullName evidence="3">Glycosyltransferase family 2 protein</fullName>
        <ecNumber evidence="3">2.4.-.-</ecNumber>
    </submittedName>
</protein>
<dbReference type="SUPFAM" id="SSF53448">
    <property type="entry name" value="Nucleotide-diphospho-sugar transferases"/>
    <property type="match status" value="1"/>
</dbReference>
<dbReference type="RefSeq" id="WP_377535516.1">
    <property type="nucleotide sequence ID" value="NZ_JBHSIG010000001.1"/>
</dbReference>
<keyword evidence="3" id="KW-0328">Glycosyltransferase</keyword>
<organism evidence="3 4">
    <name type="scientific">Microbulbifer halophilus</name>
    <dbReference type="NCBI Taxonomy" id="453963"/>
    <lineage>
        <taxon>Bacteria</taxon>
        <taxon>Pseudomonadati</taxon>
        <taxon>Pseudomonadota</taxon>
        <taxon>Gammaproteobacteria</taxon>
        <taxon>Cellvibrionales</taxon>
        <taxon>Microbulbiferaceae</taxon>
        <taxon>Microbulbifer</taxon>
    </lineage>
</organism>
<proteinExistence type="predicted"/>
<dbReference type="InterPro" id="IPR050834">
    <property type="entry name" value="Glycosyltransf_2"/>
</dbReference>
<dbReference type="Gene3D" id="3.90.550.10">
    <property type="entry name" value="Spore Coat Polysaccharide Biosynthesis Protein SpsA, Chain A"/>
    <property type="match status" value="1"/>
</dbReference>
<accession>A0ABW5EEU8</accession>
<sequence>MSVIVPVFEQWAMIPRLLDCLKAQSYPRELFDVLLVDNGSSEIVLPNQVEPNVRVLHCEKKGAYAARNYGVAHARGDWLVFTDADCLPAVDWISEIICVGKVEASRKFFLAGRVDSVTEEDQPSACEIYDLVRGIPQSHYVNRGYAATANLAVPRALIQEVGGFNEQLFSGGDADFCRRATHKGFRIAYADSAVVGHRTRASWRAIATKARRVKGGQLTFKSRRHKLWIYIRTILSPGITSIRFFRSRQFPLRYRFIASFVYLRVWGVELLELLRVSSGGEPERR</sequence>
<feature type="domain" description="Glycosyltransferase 2-like" evidence="1">
    <location>
        <begin position="2"/>
        <end position="97"/>
    </location>
</feature>
<gene>
    <name evidence="3" type="ORF">ACFSKX_16805</name>
</gene>
<dbReference type="EMBL" id="JBHUJD010000028">
    <property type="protein sequence ID" value="MFD2312083.1"/>
    <property type="molecule type" value="Genomic_DNA"/>
</dbReference>
<dbReference type="EC" id="2.4.-.-" evidence="3"/>
<evidence type="ECO:0000259" key="2">
    <source>
        <dbReference type="Pfam" id="PF13632"/>
    </source>
</evidence>
<dbReference type="PANTHER" id="PTHR43685:SF2">
    <property type="entry name" value="GLYCOSYLTRANSFERASE 2-LIKE DOMAIN-CONTAINING PROTEIN"/>
    <property type="match status" value="1"/>
</dbReference>
<dbReference type="Pfam" id="PF13632">
    <property type="entry name" value="Glyco_trans_2_3"/>
    <property type="match status" value="1"/>
</dbReference>
<keyword evidence="4" id="KW-1185">Reference proteome</keyword>
<dbReference type="Pfam" id="PF00535">
    <property type="entry name" value="Glycos_transf_2"/>
    <property type="match status" value="1"/>
</dbReference>
<dbReference type="PANTHER" id="PTHR43685">
    <property type="entry name" value="GLYCOSYLTRANSFERASE"/>
    <property type="match status" value="1"/>
</dbReference>
<reference evidence="4" key="1">
    <citation type="journal article" date="2019" name="Int. J. Syst. Evol. Microbiol.">
        <title>The Global Catalogue of Microorganisms (GCM) 10K type strain sequencing project: providing services to taxonomists for standard genome sequencing and annotation.</title>
        <authorList>
            <consortium name="The Broad Institute Genomics Platform"/>
            <consortium name="The Broad Institute Genome Sequencing Center for Infectious Disease"/>
            <person name="Wu L."/>
            <person name="Ma J."/>
        </authorList>
    </citation>
    <scope>NUCLEOTIDE SEQUENCE [LARGE SCALE GENOMIC DNA]</scope>
    <source>
        <strain evidence="4">KCTC 12848</strain>
    </source>
</reference>
<feature type="domain" description="Glycosyltransferase 2-like" evidence="2">
    <location>
        <begin position="147"/>
        <end position="258"/>
    </location>
</feature>
<dbReference type="GO" id="GO:0016757">
    <property type="term" value="F:glycosyltransferase activity"/>
    <property type="evidence" value="ECO:0007669"/>
    <property type="project" value="UniProtKB-KW"/>
</dbReference>
<evidence type="ECO:0000313" key="3">
    <source>
        <dbReference type="EMBL" id="MFD2312083.1"/>
    </source>
</evidence>
<comment type="caution">
    <text evidence="3">The sequence shown here is derived from an EMBL/GenBank/DDBJ whole genome shotgun (WGS) entry which is preliminary data.</text>
</comment>
<dbReference type="Proteomes" id="UP001597425">
    <property type="component" value="Unassembled WGS sequence"/>
</dbReference>
<evidence type="ECO:0000259" key="1">
    <source>
        <dbReference type="Pfam" id="PF00535"/>
    </source>
</evidence>
<dbReference type="InterPro" id="IPR001173">
    <property type="entry name" value="Glyco_trans_2-like"/>
</dbReference>
<keyword evidence="3" id="KW-0808">Transferase</keyword>
<dbReference type="InterPro" id="IPR029044">
    <property type="entry name" value="Nucleotide-diphossugar_trans"/>
</dbReference>
<evidence type="ECO:0000313" key="4">
    <source>
        <dbReference type="Proteomes" id="UP001597425"/>
    </source>
</evidence>
<name>A0ABW5EEU8_9GAMM</name>